<evidence type="ECO:0000313" key="2">
    <source>
        <dbReference type="Proteomes" id="UP001162992"/>
    </source>
</evidence>
<dbReference type="EMBL" id="CM055107">
    <property type="protein sequence ID" value="KAJ7526778.1"/>
    <property type="molecule type" value="Genomic_DNA"/>
</dbReference>
<keyword evidence="2" id="KW-1185">Reference proteome</keyword>
<sequence>MDPRGFVRVLVGALGLRIPVASKAGGARVHALSSPCYCEVRLPNFPVETAPVPLIPSASPVPEPRNIAASFYLDEQALQKLLSASCLSLHSSCLEISVFTARQGSSCGLAEGALLGTLKIPVSFEWTEGIPVQIHSGWSCIGKDKSQGRCPGAELHVNIRVEADPRFMFQFDGETALSPQIVQVQGKMRQPIFSCKFSRDRSFRTRLGQPDTPRANGWSVSHQGDKDKDRKERKGWIVVIHDLSGSPVAAASMVTPFVPFTGSDRVSRSNPGAWLILRPEPTGASSWLPWGRLEAWRERGGKGKLGLKFQLIPEGGGVAGTGNGVLVSEMVIPMQKGGEFVVDTGRLKTEASPCISPVETPQSSGDCSFNLGLPIASGFVMSCKVPGERKSSKPTVQLATRHVACVEDAAVFMALAAAVDLSRDACQPFSRKLRSELSQSMEDPF</sequence>
<name>A0ACC2BAJ2_DIPCM</name>
<proteinExistence type="predicted"/>
<gene>
    <name evidence="1" type="ORF">O6H91_16G022900</name>
</gene>
<dbReference type="Proteomes" id="UP001162992">
    <property type="component" value="Chromosome 16"/>
</dbReference>
<protein>
    <submittedName>
        <fullName evidence="1">Uncharacterized protein</fullName>
    </submittedName>
</protein>
<accession>A0ACC2BAJ2</accession>
<comment type="caution">
    <text evidence="1">The sequence shown here is derived from an EMBL/GenBank/DDBJ whole genome shotgun (WGS) entry which is preliminary data.</text>
</comment>
<reference evidence="2" key="1">
    <citation type="journal article" date="2024" name="Proc. Natl. Acad. Sci. U.S.A.">
        <title>Extraordinary preservation of gene collinearity over three hundred million years revealed in homosporous lycophytes.</title>
        <authorList>
            <person name="Li C."/>
            <person name="Wickell D."/>
            <person name="Kuo L.Y."/>
            <person name="Chen X."/>
            <person name="Nie B."/>
            <person name="Liao X."/>
            <person name="Peng D."/>
            <person name="Ji J."/>
            <person name="Jenkins J."/>
            <person name="Williams M."/>
            <person name="Shu S."/>
            <person name="Plott C."/>
            <person name="Barry K."/>
            <person name="Rajasekar S."/>
            <person name="Grimwood J."/>
            <person name="Han X."/>
            <person name="Sun S."/>
            <person name="Hou Z."/>
            <person name="He W."/>
            <person name="Dai G."/>
            <person name="Sun C."/>
            <person name="Schmutz J."/>
            <person name="Leebens-Mack J.H."/>
            <person name="Li F.W."/>
            <person name="Wang L."/>
        </authorList>
    </citation>
    <scope>NUCLEOTIDE SEQUENCE [LARGE SCALE GENOMIC DNA]</scope>
    <source>
        <strain evidence="2">cv. PW_Plant_1</strain>
    </source>
</reference>
<evidence type="ECO:0000313" key="1">
    <source>
        <dbReference type="EMBL" id="KAJ7526778.1"/>
    </source>
</evidence>
<organism evidence="1 2">
    <name type="scientific">Diphasiastrum complanatum</name>
    <name type="common">Issler's clubmoss</name>
    <name type="synonym">Lycopodium complanatum</name>
    <dbReference type="NCBI Taxonomy" id="34168"/>
    <lineage>
        <taxon>Eukaryota</taxon>
        <taxon>Viridiplantae</taxon>
        <taxon>Streptophyta</taxon>
        <taxon>Embryophyta</taxon>
        <taxon>Tracheophyta</taxon>
        <taxon>Lycopodiopsida</taxon>
        <taxon>Lycopodiales</taxon>
        <taxon>Lycopodiaceae</taxon>
        <taxon>Lycopodioideae</taxon>
        <taxon>Diphasiastrum</taxon>
    </lineage>
</organism>